<dbReference type="GeneID" id="57167475"/>
<comment type="caution">
    <text evidence="12">The sequence shown here is derived from an EMBL/GenBank/DDBJ whole genome shotgun (WGS) entry which is preliminary data.</text>
</comment>
<evidence type="ECO:0000313" key="12">
    <source>
        <dbReference type="EMBL" id="OHU21326.1"/>
    </source>
</evidence>
<dbReference type="SUPFAM" id="SSF46767">
    <property type="entry name" value="Methylated DNA-protein cysteine methyltransferase, C-terminal domain"/>
    <property type="match status" value="1"/>
</dbReference>
<dbReference type="RefSeq" id="WP_070937792.1">
    <property type="nucleotide sequence ID" value="NZ_MLIK01000019.1"/>
</dbReference>
<dbReference type="InterPro" id="IPR023546">
    <property type="entry name" value="MGMT"/>
</dbReference>
<comment type="similarity">
    <text evidence="2 9">Belongs to the MGMT family.</text>
</comment>
<dbReference type="EC" id="2.1.1.63" evidence="9"/>
<dbReference type="Gene3D" id="1.10.10.10">
    <property type="entry name" value="Winged helix-like DNA-binding domain superfamily/Winged helix DNA-binding domain"/>
    <property type="match status" value="1"/>
</dbReference>
<evidence type="ECO:0000256" key="4">
    <source>
        <dbReference type="ARBA" id="ARBA00022603"/>
    </source>
</evidence>
<dbReference type="GO" id="GO:0032259">
    <property type="term" value="P:methylation"/>
    <property type="evidence" value="ECO:0007669"/>
    <property type="project" value="UniProtKB-KW"/>
</dbReference>
<dbReference type="AlphaFoldDB" id="A0A1S1L682"/>
<evidence type="ECO:0000313" key="13">
    <source>
        <dbReference type="Proteomes" id="UP000179616"/>
    </source>
</evidence>
<dbReference type="Gene3D" id="3.30.160.70">
    <property type="entry name" value="Methylated DNA-protein cysteine methyltransferase domain"/>
    <property type="match status" value="1"/>
</dbReference>
<dbReference type="GO" id="GO:0003908">
    <property type="term" value="F:methylated-DNA-[protein]-cysteine S-methyltransferase activity"/>
    <property type="evidence" value="ECO:0007669"/>
    <property type="project" value="UniProtKB-UniRule"/>
</dbReference>
<gene>
    <name evidence="12" type="ORF">BKG76_11765</name>
</gene>
<dbReference type="InterPro" id="IPR008332">
    <property type="entry name" value="MethylG_MeTrfase_N"/>
</dbReference>
<protein>
    <recommendedName>
        <fullName evidence="9">Methylated-DNA--protein-cysteine methyltransferase</fullName>
        <ecNumber evidence="9">2.1.1.63</ecNumber>
    </recommendedName>
    <alternativeName>
        <fullName evidence="9">6-O-methylguanine-DNA methyltransferase</fullName>
        <shortName evidence="9">MGMT</shortName>
    </alternativeName>
    <alternativeName>
        <fullName evidence="9">O-6-methylguanine-DNA-alkyltransferase</fullName>
    </alternativeName>
</protein>
<keyword evidence="5 9" id="KW-0808">Transferase</keyword>
<reference evidence="12 13" key="1">
    <citation type="submission" date="2016-10" db="EMBL/GenBank/DDBJ databases">
        <title>Evaluation of Human, Veterinary and Environmental Mycobacterium chelonae Isolates by Core Genome Phylogenomic Analysis, Targeted Gene Comparison, and Anti-microbial Susceptibility Patterns: A Tale of Mistaken Identities.</title>
        <authorList>
            <person name="Fogelson S.B."/>
            <person name="Camus A.C."/>
            <person name="Lorenz W."/>
            <person name="Vasireddy R."/>
            <person name="Vasireddy S."/>
            <person name="Smith T."/>
            <person name="Brown-Elliott B.A."/>
            <person name="Wallace R.J.Jr."/>
            <person name="Hasan N.A."/>
            <person name="Reischl U."/>
            <person name="Sanchez S."/>
        </authorList>
    </citation>
    <scope>NUCLEOTIDE SEQUENCE [LARGE SCALE GENOMIC DNA]</scope>
    <source>
        <strain evidence="12 13">1559</strain>
    </source>
</reference>
<sequence>MTTSIWHSTTETTLGTLTLVRDVEGLRGIYFPHHWHRPDPATFGPHRGEGFDDVARQLTEYLNGGRQEFDLAVVPHGDALQIKVWSLLDRIPYGQTIAYGELAAEIGHDVTAQQVGAAVGRNPLSIVVPCHRVIGRNGKLTGYAGGIARKQYLLDLERDYASRASGAPFQCTLLSGLPPQDPQHCDLTKPRGRASA</sequence>
<keyword evidence="4 9" id="KW-0489">Methyltransferase</keyword>
<evidence type="ECO:0000256" key="3">
    <source>
        <dbReference type="ARBA" id="ARBA00022490"/>
    </source>
</evidence>
<dbReference type="NCBIfam" id="TIGR00589">
    <property type="entry name" value="ogt"/>
    <property type="match status" value="1"/>
</dbReference>
<comment type="function">
    <text evidence="9">Involved in the cellular defense against the biological effects of O6-methylguanine (O6-MeG) and O4-methylthymine (O4-MeT) in DNA. Repairs the methylated nucleobase in DNA by stoichiometrically transferring the methyl group to a cysteine residue in the enzyme. This is a suicide reaction: the enzyme is irreversibly inactivated.</text>
</comment>
<comment type="catalytic activity">
    <reaction evidence="8 9">
        <text>a 6-O-methyl-2'-deoxyguanosine in DNA + L-cysteinyl-[protein] = S-methyl-L-cysteinyl-[protein] + a 2'-deoxyguanosine in DNA</text>
        <dbReference type="Rhea" id="RHEA:24000"/>
        <dbReference type="Rhea" id="RHEA-COMP:10131"/>
        <dbReference type="Rhea" id="RHEA-COMP:10132"/>
        <dbReference type="Rhea" id="RHEA-COMP:11367"/>
        <dbReference type="Rhea" id="RHEA-COMP:11368"/>
        <dbReference type="ChEBI" id="CHEBI:29950"/>
        <dbReference type="ChEBI" id="CHEBI:82612"/>
        <dbReference type="ChEBI" id="CHEBI:85445"/>
        <dbReference type="ChEBI" id="CHEBI:85448"/>
        <dbReference type="EC" id="2.1.1.63"/>
    </reaction>
</comment>
<dbReference type="InterPro" id="IPR014048">
    <property type="entry name" value="MethylDNA_cys_MeTrfase_DNA-bd"/>
</dbReference>
<evidence type="ECO:0000256" key="2">
    <source>
        <dbReference type="ARBA" id="ARBA00008711"/>
    </source>
</evidence>
<dbReference type="OrthoDB" id="9802228at2"/>
<feature type="active site" description="Nucleophile; methyl group acceptor" evidence="9">
    <location>
        <position position="130"/>
    </location>
</feature>
<accession>A0A1S1L682</accession>
<evidence type="ECO:0000256" key="7">
    <source>
        <dbReference type="ARBA" id="ARBA00023204"/>
    </source>
</evidence>
<keyword evidence="3 9" id="KW-0963">Cytoplasm</keyword>
<comment type="catalytic activity">
    <reaction evidence="1 9">
        <text>a 4-O-methyl-thymidine in DNA + L-cysteinyl-[protein] = a thymidine in DNA + S-methyl-L-cysteinyl-[protein]</text>
        <dbReference type="Rhea" id="RHEA:53428"/>
        <dbReference type="Rhea" id="RHEA-COMP:10131"/>
        <dbReference type="Rhea" id="RHEA-COMP:10132"/>
        <dbReference type="Rhea" id="RHEA-COMP:13555"/>
        <dbReference type="Rhea" id="RHEA-COMP:13556"/>
        <dbReference type="ChEBI" id="CHEBI:29950"/>
        <dbReference type="ChEBI" id="CHEBI:82612"/>
        <dbReference type="ChEBI" id="CHEBI:137386"/>
        <dbReference type="ChEBI" id="CHEBI:137387"/>
        <dbReference type="EC" id="2.1.1.63"/>
    </reaction>
</comment>
<comment type="subcellular location">
    <subcellularLocation>
        <location evidence="9">Cytoplasm</location>
    </subcellularLocation>
</comment>
<keyword evidence="6 9" id="KW-0227">DNA damage</keyword>
<evidence type="ECO:0000256" key="9">
    <source>
        <dbReference type="HAMAP-Rule" id="MF_00772"/>
    </source>
</evidence>
<dbReference type="CDD" id="cd06445">
    <property type="entry name" value="ATase"/>
    <property type="match status" value="1"/>
</dbReference>
<dbReference type="Pfam" id="PF02870">
    <property type="entry name" value="Methyltransf_1N"/>
    <property type="match status" value="1"/>
</dbReference>
<dbReference type="Proteomes" id="UP000179616">
    <property type="component" value="Unassembled WGS sequence"/>
</dbReference>
<dbReference type="PANTHER" id="PTHR10815">
    <property type="entry name" value="METHYLATED-DNA--PROTEIN-CYSTEINE METHYLTRANSFERASE"/>
    <property type="match status" value="1"/>
</dbReference>
<dbReference type="EMBL" id="MLIK01000019">
    <property type="protein sequence ID" value="OHU21326.1"/>
    <property type="molecule type" value="Genomic_DNA"/>
</dbReference>
<dbReference type="GO" id="GO:0005737">
    <property type="term" value="C:cytoplasm"/>
    <property type="evidence" value="ECO:0007669"/>
    <property type="project" value="UniProtKB-SubCell"/>
</dbReference>
<dbReference type="HAMAP" id="MF_00772">
    <property type="entry name" value="OGT"/>
    <property type="match status" value="1"/>
</dbReference>
<evidence type="ECO:0000256" key="6">
    <source>
        <dbReference type="ARBA" id="ARBA00022763"/>
    </source>
</evidence>
<evidence type="ECO:0000256" key="1">
    <source>
        <dbReference type="ARBA" id="ARBA00001286"/>
    </source>
</evidence>
<dbReference type="InterPro" id="IPR001497">
    <property type="entry name" value="MethylDNA_cys_MeTrfase_AS"/>
</dbReference>
<evidence type="ECO:0000256" key="8">
    <source>
        <dbReference type="ARBA" id="ARBA00049348"/>
    </source>
</evidence>
<dbReference type="SUPFAM" id="SSF53155">
    <property type="entry name" value="Methylated DNA-protein cysteine methyltransferase domain"/>
    <property type="match status" value="1"/>
</dbReference>
<dbReference type="InterPro" id="IPR036217">
    <property type="entry name" value="MethylDNA_cys_MeTrfase_DNAb"/>
</dbReference>
<feature type="domain" description="Methylated-DNA-[protein]-cysteine S-methyltransferase DNA binding" evidence="10">
    <location>
        <begin position="80"/>
        <end position="158"/>
    </location>
</feature>
<dbReference type="PROSITE" id="PS00374">
    <property type="entry name" value="MGMT"/>
    <property type="match status" value="1"/>
</dbReference>
<name>A0A1S1L682_9MYCO</name>
<organism evidence="12 13">
    <name type="scientific">Mycobacteroides franklinii</name>
    <dbReference type="NCBI Taxonomy" id="948102"/>
    <lineage>
        <taxon>Bacteria</taxon>
        <taxon>Bacillati</taxon>
        <taxon>Actinomycetota</taxon>
        <taxon>Actinomycetes</taxon>
        <taxon>Mycobacteriales</taxon>
        <taxon>Mycobacteriaceae</taxon>
        <taxon>Mycobacteroides</taxon>
    </lineage>
</organism>
<dbReference type="PANTHER" id="PTHR10815:SF5">
    <property type="entry name" value="METHYLATED-DNA--PROTEIN-CYSTEINE METHYLTRANSFERASE"/>
    <property type="match status" value="1"/>
</dbReference>
<dbReference type="InterPro" id="IPR036388">
    <property type="entry name" value="WH-like_DNA-bd_sf"/>
</dbReference>
<evidence type="ECO:0000259" key="10">
    <source>
        <dbReference type="Pfam" id="PF01035"/>
    </source>
</evidence>
<dbReference type="Pfam" id="PF01035">
    <property type="entry name" value="DNA_binding_1"/>
    <property type="match status" value="1"/>
</dbReference>
<feature type="domain" description="Methylguanine DNA methyltransferase ribonuclease-like" evidence="11">
    <location>
        <begin position="7"/>
        <end position="73"/>
    </location>
</feature>
<keyword evidence="7 9" id="KW-0234">DNA repair</keyword>
<dbReference type="STRING" id="948102.BKG76_11765"/>
<dbReference type="GO" id="GO:0006307">
    <property type="term" value="P:DNA alkylation repair"/>
    <property type="evidence" value="ECO:0007669"/>
    <property type="project" value="UniProtKB-UniRule"/>
</dbReference>
<evidence type="ECO:0000259" key="11">
    <source>
        <dbReference type="Pfam" id="PF02870"/>
    </source>
</evidence>
<dbReference type="InterPro" id="IPR036631">
    <property type="entry name" value="MGMT_N_sf"/>
</dbReference>
<dbReference type="FunFam" id="1.10.10.10:FF:000214">
    <property type="entry name" value="Methylated-DNA--protein-cysteine methyltransferase"/>
    <property type="match status" value="1"/>
</dbReference>
<comment type="miscellaneous">
    <text evidence="9">This enzyme catalyzes only one turnover and therefore is not strictly catalytic. According to one definition, an enzyme is a biocatalyst that acts repeatedly and over many reaction cycles.</text>
</comment>
<proteinExistence type="inferred from homology"/>
<evidence type="ECO:0000256" key="5">
    <source>
        <dbReference type="ARBA" id="ARBA00022679"/>
    </source>
</evidence>